<evidence type="ECO:0000256" key="1">
    <source>
        <dbReference type="SAM" id="MobiDB-lite"/>
    </source>
</evidence>
<name>A0A4C1WCH7_EUMVA</name>
<accession>A0A4C1WCH7</accession>
<dbReference type="OrthoDB" id="8123886at2759"/>
<comment type="caution">
    <text evidence="2">The sequence shown here is derived from an EMBL/GenBank/DDBJ whole genome shotgun (WGS) entry which is preliminary data.</text>
</comment>
<dbReference type="AlphaFoldDB" id="A0A4C1WCH7"/>
<evidence type="ECO:0000313" key="3">
    <source>
        <dbReference type="Proteomes" id="UP000299102"/>
    </source>
</evidence>
<feature type="region of interest" description="Disordered" evidence="1">
    <location>
        <begin position="30"/>
        <end position="56"/>
    </location>
</feature>
<reference evidence="2 3" key="1">
    <citation type="journal article" date="2019" name="Commun. Biol.">
        <title>The bagworm genome reveals a unique fibroin gene that provides high tensile strength.</title>
        <authorList>
            <person name="Kono N."/>
            <person name="Nakamura H."/>
            <person name="Ohtoshi R."/>
            <person name="Tomita M."/>
            <person name="Numata K."/>
            <person name="Arakawa K."/>
        </authorList>
    </citation>
    <scope>NUCLEOTIDE SEQUENCE [LARGE SCALE GENOMIC DNA]</scope>
</reference>
<keyword evidence="3" id="KW-1185">Reference proteome</keyword>
<dbReference type="Proteomes" id="UP000299102">
    <property type="component" value="Unassembled WGS sequence"/>
</dbReference>
<dbReference type="EMBL" id="BGZK01000511">
    <property type="protein sequence ID" value="GBP47837.1"/>
    <property type="molecule type" value="Genomic_DNA"/>
</dbReference>
<evidence type="ECO:0000313" key="2">
    <source>
        <dbReference type="EMBL" id="GBP47837.1"/>
    </source>
</evidence>
<protein>
    <submittedName>
        <fullName evidence="2">Uncharacterized protein</fullName>
    </submittedName>
</protein>
<gene>
    <name evidence="2" type="ORF">EVAR_43528_1</name>
</gene>
<sequence length="359" mass="38184">MIRGQGFGSSATRTRVSGRLFIVYSASSRSDSTSGLERSRYSARAVSSPPPCRGNLTVSTTARGGIRKLCCTAIPACGRASVACASCPRASSRFAATAPRPASPFYTRPARAARRVAPSAVLRERSTSAEHSCGHRGCKLQAFLARPPRLLREFGHILPGSLTLSDFPITRVSPRSGAVEPLSLSNPFIWPRGGGDGVKAAPRRKQPGDGLTSPLSTRTAWRNHHLCSFRTRIGGPSCAEGAYAPSPASKRSSPANAPYPGSHTQSYGHSPTAIILRCVKCLGDHGTAQCTRNKDTDGPPACVPCKQKGHTATFDARVLQRDPPPERPCRACARSLGGIQLCSSGGWTVTPRRRNFAIR</sequence>
<feature type="compositionally biased region" description="Low complexity" evidence="1">
    <location>
        <begin position="244"/>
        <end position="258"/>
    </location>
</feature>
<organism evidence="2 3">
    <name type="scientific">Eumeta variegata</name>
    <name type="common">Bagworm moth</name>
    <name type="synonym">Eumeta japonica</name>
    <dbReference type="NCBI Taxonomy" id="151549"/>
    <lineage>
        <taxon>Eukaryota</taxon>
        <taxon>Metazoa</taxon>
        <taxon>Ecdysozoa</taxon>
        <taxon>Arthropoda</taxon>
        <taxon>Hexapoda</taxon>
        <taxon>Insecta</taxon>
        <taxon>Pterygota</taxon>
        <taxon>Neoptera</taxon>
        <taxon>Endopterygota</taxon>
        <taxon>Lepidoptera</taxon>
        <taxon>Glossata</taxon>
        <taxon>Ditrysia</taxon>
        <taxon>Tineoidea</taxon>
        <taxon>Psychidae</taxon>
        <taxon>Oiketicinae</taxon>
        <taxon>Eumeta</taxon>
    </lineage>
</organism>
<feature type="region of interest" description="Disordered" evidence="1">
    <location>
        <begin position="193"/>
        <end position="216"/>
    </location>
</feature>
<feature type="region of interest" description="Disordered" evidence="1">
    <location>
        <begin position="242"/>
        <end position="266"/>
    </location>
</feature>
<proteinExistence type="predicted"/>